<comment type="caution">
    <text evidence="9">The sequence shown here is derived from an EMBL/GenBank/DDBJ whole genome shotgun (WGS) entry which is preliminary data.</text>
</comment>
<feature type="transmembrane region" description="Helical" evidence="7">
    <location>
        <begin position="112"/>
        <end position="132"/>
    </location>
</feature>
<keyword evidence="5" id="KW-0572">Peptidoglycan-anchor</keyword>
<evidence type="ECO:0000256" key="6">
    <source>
        <dbReference type="SAM" id="MobiDB-lite"/>
    </source>
</evidence>
<evidence type="ECO:0000256" key="2">
    <source>
        <dbReference type="ARBA" id="ARBA00022525"/>
    </source>
</evidence>
<dbReference type="EMBL" id="BCMI01000030">
    <property type="protein sequence ID" value="GAX06944.1"/>
    <property type="molecule type" value="Genomic_DNA"/>
</dbReference>
<feature type="compositionally biased region" description="Polar residues" evidence="6">
    <location>
        <begin position="11"/>
        <end position="45"/>
    </location>
</feature>
<name>A0A1Z5IYS8_9LACO</name>
<feature type="domain" description="Gram-positive cocci surface proteins LPxTG" evidence="8">
    <location>
        <begin position="97"/>
        <end position="138"/>
    </location>
</feature>
<dbReference type="Pfam" id="PF06458">
    <property type="entry name" value="MucBP"/>
    <property type="match status" value="1"/>
</dbReference>
<gene>
    <name evidence="9" type="ORF">IWT25_02292</name>
</gene>
<dbReference type="PROSITE" id="PS50847">
    <property type="entry name" value="GRAM_POS_ANCHORING"/>
    <property type="match status" value="1"/>
</dbReference>
<keyword evidence="7" id="KW-0472">Membrane</keyword>
<evidence type="ECO:0000313" key="9">
    <source>
        <dbReference type="EMBL" id="GAX06944.1"/>
    </source>
</evidence>
<keyword evidence="4" id="KW-0677">Repeat</keyword>
<proteinExistence type="predicted"/>
<keyword evidence="2" id="KW-0964">Secreted</keyword>
<dbReference type="Gene3D" id="3.10.20.320">
    <property type="entry name" value="Putative peptidoglycan bound protein (lpxtg motif)"/>
    <property type="match status" value="1"/>
</dbReference>
<protein>
    <submittedName>
        <fullName evidence="9">Levansucrase</fullName>
    </submittedName>
</protein>
<dbReference type="InterPro" id="IPR009459">
    <property type="entry name" value="MucBP_dom"/>
</dbReference>
<reference evidence="9 10" key="1">
    <citation type="submission" date="2015-11" db="EMBL/GenBank/DDBJ databases">
        <title>Draft genome sequences of new species of the genus Lactobacillus isolated from orchardgrass silage.</title>
        <authorList>
            <person name="Tohno M."/>
            <person name="Tanizawa Y."/>
            <person name="Arita M."/>
        </authorList>
    </citation>
    <scope>NUCLEOTIDE SEQUENCE [LARGE SCALE GENOMIC DNA]</scope>
    <source>
        <strain evidence="9 10">IWT25</strain>
    </source>
</reference>
<keyword evidence="7" id="KW-1133">Transmembrane helix</keyword>
<feature type="region of interest" description="Disordered" evidence="6">
    <location>
        <begin position="1"/>
        <end position="106"/>
    </location>
</feature>
<organism evidence="9 10">
    <name type="scientific">Secundilactobacillus pentosiphilus</name>
    <dbReference type="NCBI Taxonomy" id="1714682"/>
    <lineage>
        <taxon>Bacteria</taxon>
        <taxon>Bacillati</taxon>
        <taxon>Bacillota</taxon>
        <taxon>Bacilli</taxon>
        <taxon>Lactobacillales</taxon>
        <taxon>Lactobacillaceae</taxon>
        <taxon>Secundilactobacillus</taxon>
    </lineage>
</organism>
<evidence type="ECO:0000256" key="7">
    <source>
        <dbReference type="SAM" id="Phobius"/>
    </source>
</evidence>
<dbReference type="Pfam" id="PF00746">
    <property type="entry name" value="Gram_pos_anchor"/>
    <property type="match status" value="1"/>
</dbReference>
<dbReference type="Proteomes" id="UP000198414">
    <property type="component" value="Unassembled WGS sequence"/>
</dbReference>
<feature type="compositionally biased region" description="Polar residues" evidence="6">
    <location>
        <begin position="71"/>
        <end position="106"/>
    </location>
</feature>
<evidence type="ECO:0000259" key="8">
    <source>
        <dbReference type="PROSITE" id="PS50847"/>
    </source>
</evidence>
<keyword evidence="3" id="KW-0732">Signal</keyword>
<evidence type="ECO:0000256" key="3">
    <source>
        <dbReference type="ARBA" id="ARBA00022729"/>
    </source>
</evidence>
<evidence type="ECO:0000313" key="10">
    <source>
        <dbReference type="Proteomes" id="UP000198414"/>
    </source>
</evidence>
<keyword evidence="7" id="KW-0812">Transmembrane</keyword>
<accession>A0A1Z5IYS8</accession>
<keyword evidence="1" id="KW-0134">Cell wall</keyword>
<evidence type="ECO:0000256" key="5">
    <source>
        <dbReference type="ARBA" id="ARBA00023088"/>
    </source>
</evidence>
<sequence>MPGYTFKEVQGNPTGSFTDQDQTVTYVYTKNPVTDNNGGTGSNPSGKPGNGTDTGNSSSNQPGNPSQPSNTTNNGVINTSTNTGSKVNNGVVSSPKLPQTGENNSQSQTMSFVGILLAMFGGLLGLLGFLGIKKRRND</sequence>
<evidence type="ECO:0000256" key="4">
    <source>
        <dbReference type="ARBA" id="ARBA00022737"/>
    </source>
</evidence>
<evidence type="ECO:0000256" key="1">
    <source>
        <dbReference type="ARBA" id="ARBA00022512"/>
    </source>
</evidence>
<dbReference type="AlphaFoldDB" id="A0A1Z5IYS8"/>
<feature type="compositionally biased region" description="Low complexity" evidence="6">
    <location>
        <begin position="55"/>
        <end position="70"/>
    </location>
</feature>
<dbReference type="InterPro" id="IPR019931">
    <property type="entry name" value="LPXTG_anchor"/>
</dbReference>